<dbReference type="GO" id="GO:0005829">
    <property type="term" value="C:cytosol"/>
    <property type="evidence" value="ECO:0007669"/>
    <property type="project" value="TreeGrafter"/>
</dbReference>
<dbReference type="CDD" id="cd01283">
    <property type="entry name" value="cytidine_deaminase"/>
    <property type="match status" value="1"/>
</dbReference>
<comment type="similarity">
    <text evidence="1">Belongs to the cytidine and deoxycytidylate deaminase family.</text>
</comment>
<evidence type="ECO:0000256" key="1">
    <source>
        <dbReference type="ARBA" id="ARBA00006576"/>
    </source>
</evidence>
<dbReference type="Pfam" id="PF00383">
    <property type="entry name" value="dCMP_cyt_deam_1"/>
    <property type="match status" value="1"/>
</dbReference>
<organism evidence="6 7">
    <name type="scientific">Candidatus Kaiserbacteria bacterium GW2011_GWB1_52_6</name>
    <dbReference type="NCBI Taxonomy" id="1618674"/>
    <lineage>
        <taxon>Bacteria</taxon>
        <taxon>Candidatus Kaiseribacteriota</taxon>
    </lineage>
</organism>
<dbReference type="PANTHER" id="PTHR11644:SF2">
    <property type="entry name" value="CYTIDINE DEAMINASE"/>
    <property type="match status" value="1"/>
</dbReference>
<protein>
    <submittedName>
        <fullName evidence="6">Cytidine deaminase</fullName>
    </submittedName>
</protein>
<dbReference type="EMBL" id="LCRA01000001">
    <property type="protein sequence ID" value="KKW28171.1"/>
    <property type="molecule type" value="Genomic_DNA"/>
</dbReference>
<proteinExistence type="inferred from homology"/>
<comment type="caution">
    <text evidence="6">The sequence shown here is derived from an EMBL/GenBank/DDBJ whole genome shotgun (WGS) entry which is preliminary data.</text>
</comment>
<dbReference type="GO" id="GO:0042802">
    <property type="term" value="F:identical protein binding"/>
    <property type="evidence" value="ECO:0007669"/>
    <property type="project" value="UniProtKB-ARBA"/>
</dbReference>
<evidence type="ECO:0000256" key="3">
    <source>
        <dbReference type="ARBA" id="ARBA00022801"/>
    </source>
</evidence>
<dbReference type="InterPro" id="IPR016193">
    <property type="entry name" value="Cytidine_deaminase-like"/>
</dbReference>
<keyword evidence="3" id="KW-0378">Hydrolase</keyword>
<sequence length="155" mass="16486">MTKKKKICELSIEDQCLVRQALEARQNAQPPYSNFYVGAAVLGSDGGVSKGCNVERANYTSTSHAEQVAIDSLIASNGPVGICAIAIVGAPRDKEPNAAVWPCGHCRGIIWENCLGNKNVRILTVVSKDEVEISTIGELYPNAFGPEDLGIKIGA</sequence>
<dbReference type="PROSITE" id="PS51747">
    <property type="entry name" value="CYT_DCMP_DEAMINASES_2"/>
    <property type="match status" value="1"/>
</dbReference>
<evidence type="ECO:0000256" key="2">
    <source>
        <dbReference type="ARBA" id="ARBA00022723"/>
    </source>
</evidence>
<gene>
    <name evidence="6" type="ORF">UY70_C0001G0007</name>
</gene>
<evidence type="ECO:0000313" key="6">
    <source>
        <dbReference type="EMBL" id="KKW28171.1"/>
    </source>
</evidence>
<dbReference type="InterPro" id="IPR016192">
    <property type="entry name" value="APOBEC/CMP_deaminase_Zn-bd"/>
</dbReference>
<dbReference type="GO" id="GO:0004126">
    <property type="term" value="F:cytidine deaminase activity"/>
    <property type="evidence" value="ECO:0007669"/>
    <property type="project" value="TreeGrafter"/>
</dbReference>
<keyword evidence="4" id="KW-0862">Zinc</keyword>
<dbReference type="GO" id="GO:0008270">
    <property type="term" value="F:zinc ion binding"/>
    <property type="evidence" value="ECO:0007669"/>
    <property type="project" value="InterPro"/>
</dbReference>
<dbReference type="InterPro" id="IPR050202">
    <property type="entry name" value="Cyt/Deoxycyt_deaminase"/>
</dbReference>
<dbReference type="GO" id="GO:0055086">
    <property type="term" value="P:nucleobase-containing small molecule metabolic process"/>
    <property type="evidence" value="ECO:0007669"/>
    <property type="project" value="UniProtKB-ARBA"/>
</dbReference>
<dbReference type="Proteomes" id="UP000034185">
    <property type="component" value="Unassembled WGS sequence"/>
</dbReference>
<keyword evidence="2" id="KW-0479">Metal-binding</keyword>
<name>A0A0G1XB45_9BACT</name>
<evidence type="ECO:0000313" key="7">
    <source>
        <dbReference type="Proteomes" id="UP000034185"/>
    </source>
</evidence>
<dbReference type="InterPro" id="IPR002125">
    <property type="entry name" value="CMP_dCMP_dom"/>
</dbReference>
<dbReference type="PANTHER" id="PTHR11644">
    <property type="entry name" value="CYTIDINE DEAMINASE"/>
    <property type="match status" value="1"/>
</dbReference>
<dbReference type="AlphaFoldDB" id="A0A0G1XB45"/>
<evidence type="ECO:0000259" key="5">
    <source>
        <dbReference type="PROSITE" id="PS51747"/>
    </source>
</evidence>
<dbReference type="PROSITE" id="PS00903">
    <property type="entry name" value="CYT_DCMP_DEAMINASES_1"/>
    <property type="match status" value="1"/>
</dbReference>
<feature type="domain" description="CMP/dCMP-type deaminase" evidence="5">
    <location>
        <begin position="12"/>
        <end position="147"/>
    </location>
</feature>
<dbReference type="SUPFAM" id="SSF53927">
    <property type="entry name" value="Cytidine deaminase-like"/>
    <property type="match status" value="1"/>
</dbReference>
<accession>A0A0G1XB45</accession>
<evidence type="ECO:0000256" key="4">
    <source>
        <dbReference type="ARBA" id="ARBA00022833"/>
    </source>
</evidence>
<dbReference type="NCBIfam" id="NF004064">
    <property type="entry name" value="PRK05578.1"/>
    <property type="match status" value="1"/>
</dbReference>
<reference evidence="6 7" key="1">
    <citation type="journal article" date="2015" name="Nature">
        <title>rRNA introns, odd ribosomes, and small enigmatic genomes across a large radiation of phyla.</title>
        <authorList>
            <person name="Brown C.T."/>
            <person name="Hug L.A."/>
            <person name="Thomas B.C."/>
            <person name="Sharon I."/>
            <person name="Castelle C.J."/>
            <person name="Singh A."/>
            <person name="Wilkins M.J."/>
            <person name="Williams K.H."/>
            <person name="Banfield J.F."/>
        </authorList>
    </citation>
    <scope>NUCLEOTIDE SEQUENCE [LARGE SCALE GENOMIC DNA]</scope>
</reference>
<dbReference type="Gene3D" id="3.40.140.10">
    <property type="entry name" value="Cytidine Deaminase, domain 2"/>
    <property type="match status" value="1"/>
</dbReference>
<dbReference type="GO" id="GO:0072527">
    <property type="term" value="P:pyrimidine-containing compound metabolic process"/>
    <property type="evidence" value="ECO:0007669"/>
    <property type="project" value="UniProtKB-ARBA"/>
</dbReference>